<evidence type="ECO:0000313" key="2">
    <source>
        <dbReference type="EMBL" id="LAB37653.1"/>
    </source>
</evidence>
<protein>
    <submittedName>
        <fullName evidence="2">Uncharacterized protein</fullName>
    </submittedName>
</protein>
<accession>A0A2D4MY54</accession>
<reference evidence="2" key="2">
    <citation type="submission" date="2017-11" db="EMBL/GenBank/DDBJ databases">
        <title>Coralsnake Venomics: Analyses of Venom Gland Transcriptomes and Proteomes of Six Brazilian Taxa.</title>
        <authorList>
            <person name="Aird S.D."/>
            <person name="Jorge da Silva N."/>
            <person name="Qiu L."/>
            <person name="Villar-Briones A."/>
            <person name="Aparecida-Saddi V."/>
            <person name="Campos-Telles M.P."/>
            <person name="Grau M."/>
            <person name="Mikheyev A.S."/>
        </authorList>
    </citation>
    <scope>NUCLEOTIDE SEQUENCE</scope>
    <source>
        <tissue evidence="2">Venom_gland</tissue>
    </source>
</reference>
<organism evidence="2">
    <name type="scientific">Micrurus spixii</name>
    <name type="common">Amazon coral snake</name>
    <dbReference type="NCBI Taxonomy" id="129469"/>
    <lineage>
        <taxon>Eukaryota</taxon>
        <taxon>Metazoa</taxon>
        <taxon>Chordata</taxon>
        <taxon>Craniata</taxon>
        <taxon>Vertebrata</taxon>
        <taxon>Euteleostomi</taxon>
        <taxon>Lepidosauria</taxon>
        <taxon>Squamata</taxon>
        <taxon>Bifurcata</taxon>
        <taxon>Unidentata</taxon>
        <taxon>Episquamata</taxon>
        <taxon>Toxicofera</taxon>
        <taxon>Serpentes</taxon>
        <taxon>Colubroidea</taxon>
        <taxon>Elapidae</taxon>
        <taxon>Elapinae</taxon>
        <taxon>Micrurus</taxon>
    </lineage>
</organism>
<sequence>MTMSFATIQKAGLCSSLAAMAIQNLNLQVQAWQWPGSLPVGPELCRRPKGKLTRKRCCRGDLKNRSVTDPSGTPAPFHSRGMHQQGLGRYPGYPPGRVRQPAYQIPFCFSYRSIKRIQGLEVL</sequence>
<name>A0A2D4MY54_9SAUR</name>
<proteinExistence type="predicted"/>
<feature type="region of interest" description="Disordered" evidence="1">
    <location>
        <begin position="63"/>
        <end position="87"/>
    </location>
</feature>
<dbReference type="AlphaFoldDB" id="A0A2D4MY54"/>
<dbReference type="EMBL" id="IACM01123837">
    <property type="protein sequence ID" value="LAB37653.1"/>
    <property type="molecule type" value="Transcribed_RNA"/>
</dbReference>
<evidence type="ECO:0000256" key="1">
    <source>
        <dbReference type="SAM" id="MobiDB-lite"/>
    </source>
</evidence>
<reference evidence="2" key="1">
    <citation type="submission" date="2017-07" db="EMBL/GenBank/DDBJ databases">
        <authorList>
            <person name="Mikheyev A."/>
            <person name="Grau M."/>
        </authorList>
    </citation>
    <scope>NUCLEOTIDE SEQUENCE</scope>
    <source>
        <tissue evidence="2">Venom_gland</tissue>
    </source>
</reference>